<feature type="domain" description="WxL Interacting Protein peptidoglycan binding" evidence="3">
    <location>
        <begin position="37"/>
        <end position="155"/>
    </location>
</feature>
<feature type="chain" id="PRO_5039355958" evidence="2">
    <location>
        <begin position="30"/>
        <end position="360"/>
    </location>
</feature>
<evidence type="ECO:0000256" key="2">
    <source>
        <dbReference type="SAM" id="SignalP"/>
    </source>
</evidence>
<dbReference type="RefSeq" id="WP_166034373.1">
    <property type="nucleotide sequence ID" value="NZ_CP049887.1"/>
</dbReference>
<dbReference type="Proteomes" id="UP000501747">
    <property type="component" value="Chromosome"/>
</dbReference>
<gene>
    <name evidence="5" type="ORF">G7082_06845</name>
</gene>
<dbReference type="EMBL" id="CP049887">
    <property type="protein sequence ID" value="QIL48225.1"/>
    <property type="molecule type" value="Genomic_DNA"/>
</dbReference>
<evidence type="ECO:0000259" key="3">
    <source>
        <dbReference type="Pfam" id="PF06030"/>
    </source>
</evidence>
<dbReference type="InterPro" id="IPR021759">
    <property type="entry name" value="WxLIP_HBD"/>
</dbReference>
<dbReference type="InterPro" id="IPR010317">
    <property type="entry name" value="WxLIP_PGBD"/>
</dbReference>
<feature type="signal peptide" evidence="2">
    <location>
        <begin position="1"/>
        <end position="29"/>
    </location>
</feature>
<dbReference type="AlphaFoldDB" id="A0A6G8ATG1"/>
<evidence type="ECO:0000313" key="6">
    <source>
        <dbReference type="Proteomes" id="UP000501747"/>
    </source>
</evidence>
<keyword evidence="6" id="KW-1185">Reference proteome</keyword>
<keyword evidence="2" id="KW-0732">Signal</keyword>
<reference evidence="5 6" key="1">
    <citation type="submission" date="2020-03" db="EMBL/GenBank/DDBJ databases">
        <title>Vagococcus sp. nov., isolated from beetles.</title>
        <authorList>
            <person name="Hyun D.-W."/>
            <person name="Bae J.-W."/>
        </authorList>
    </citation>
    <scope>NUCLEOTIDE SEQUENCE [LARGE SCALE GENOMIC DNA]</scope>
    <source>
        <strain evidence="5 6">HDW17B</strain>
    </source>
</reference>
<keyword evidence="1" id="KW-0812">Transmembrane</keyword>
<evidence type="ECO:0000313" key="5">
    <source>
        <dbReference type="EMBL" id="QIL48225.1"/>
    </source>
</evidence>
<keyword evidence="1" id="KW-1133">Transmembrane helix</keyword>
<dbReference type="KEGG" id="vhy:G7082_06845"/>
<dbReference type="Pfam" id="PF11797">
    <property type="entry name" value="WxLIP_HBD"/>
    <property type="match status" value="1"/>
</dbReference>
<feature type="transmembrane region" description="Helical" evidence="1">
    <location>
        <begin position="319"/>
        <end position="341"/>
    </location>
</feature>
<protein>
    <submittedName>
        <fullName evidence="5">DUF916 and DUF3324 domain-containing protein</fullName>
    </submittedName>
</protein>
<proteinExistence type="predicted"/>
<keyword evidence="1" id="KW-0472">Membrane</keyword>
<dbReference type="Pfam" id="PF06030">
    <property type="entry name" value="WxLIP_PGBD"/>
    <property type="match status" value="1"/>
</dbReference>
<evidence type="ECO:0000259" key="4">
    <source>
        <dbReference type="Pfam" id="PF11797"/>
    </source>
</evidence>
<accession>A0A6G8ATG1</accession>
<organism evidence="5 6">
    <name type="scientific">Vagococcus hydrophili</name>
    <dbReference type="NCBI Taxonomy" id="2714947"/>
    <lineage>
        <taxon>Bacteria</taxon>
        <taxon>Bacillati</taxon>
        <taxon>Bacillota</taxon>
        <taxon>Bacilli</taxon>
        <taxon>Lactobacillales</taxon>
        <taxon>Enterococcaceae</taxon>
        <taxon>Vagococcus</taxon>
    </lineage>
</organism>
<feature type="domain" description="WxL Interacting Protein host binding" evidence="4">
    <location>
        <begin position="170"/>
        <end position="304"/>
    </location>
</feature>
<sequence>MINKPKKSIVVMIVSFLLCVFFISSPKQAFAQGKTGFTYNVEFPENQMRKDVGFFHLKMKPSQKQTLVIKMGNVSTEKTTVNISLNGAKTNTNGVIEYGNNSIKNDKSLKYDFKDVVKGPDKVELKPGEEKNVEFKIAMPETSYEGVISGGIQMIEAGQGEDQKKAGGSVVINEYAYVVGLQLQEEDKVVVPELKLNSVKPGQSNFKNTIFVNYSNVKAAYLNNMTTEVQIAEKGKDTVIFEKKQAKMRMAPNTMIDFPIDMNGEAMKAGDYTAKILVTADNDIREEWTKDFKITQEDADKFNERDVGLVQEKGLNWKMIILIVVGFFVVVVLIFIAVHLLRKNNKKSKSSKKKSKSKKK</sequence>
<name>A0A6G8ATG1_9ENTE</name>
<evidence type="ECO:0000256" key="1">
    <source>
        <dbReference type="SAM" id="Phobius"/>
    </source>
</evidence>